<dbReference type="Proteomes" id="UP001295740">
    <property type="component" value="Unassembled WGS sequence"/>
</dbReference>
<name>A0AAI8VVJ9_9PEZI</name>
<evidence type="ECO:0000313" key="2">
    <source>
        <dbReference type="Proteomes" id="UP001295740"/>
    </source>
</evidence>
<reference evidence="1" key="1">
    <citation type="submission" date="2023-10" db="EMBL/GenBank/DDBJ databases">
        <authorList>
            <person name="Hackl T."/>
        </authorList>
    </citation>
    <scope>NUCLEOTIDE SEQUENCE</scope>
</reference>
<proteinExistence type="predicted"/>
<comment type="caution">
    <text evidence="1">The sequence shown here is derived from an EMBL/GenBank/DDBJ whole genome shotgun (WGS) entry which is preliminary data.</text>
</comment>
<organism evidence="1 2">
    <name type="scientific">Anthostomella pinea</name>
    <dbReference type="NCBI Taxonomy" id="933095"/>
    <lineage>
        <taxon>Eukaryota</taxon>
        <taxon>Fungi</taxon>
        <taxon>Dikarya</taxon>
        <taxon>Ascomycota</taxon>
        <taxon>Pezizomycotina</taxon>
        <taxon>Sordariomycetes</taxon>
        <taxon>Xylariomycetidae</taxon>
        <taxon>Xylariales</taxon>
        <taxon>Xylariaceae</taxon>
        <taxon>Anthostomella</taxon>
    </lineage>
</organism>
<protein>
    <submittedName>
        <fullName evidence="1">Uu.00g070840.m01.CDS01</fullName>
    </submittedName>
</protein>
<sequence length="350" mass="38863">MFLMEYLDDSVDPVVGDSVAFYEPMDVDIDTDIGGFRTETTMEIAMGITAPTPAPTPLIRRRSRCRRDSSPFFRRPSAEACESRIYATFHKFHKSSGNVYDDLVGLLYASRNPQSGLKKAHEGERFTDFDKFTNFGWPAPVLPMTFYYGARPQYLATPNFTKFEAQDTFIAQIILDMALLDTIRSEQPHYPPGRKDRKAPASGRILAANPIHKALSCVWTTGKVSTVAVLAGQILVDLHDSESMDIANNMGQVQALPGNAKDIVEKLGLDPVDEPRADLILTPDDFAPSAVKADVIKGNKSYPEVPRTHARHRFREPFKDGTILAEMVQNFAAFMGQKTGGGTVKQKLGW</sequence>
<keyword evidence="2" id="KW-1185">Reference proteome</keyword>
<gene>
    <name evidence="1" type="ORF">KHLLAP_LOCUS11927</name>
</gene>
<evidence type="ECO:0000313" key="1">
    <source>
        <dbReference type="EMBL" id="CAJ2511459.1"/>
    </source>
</evidence>
<dbReference type="AlphaFoldDB" id="A0AAI8VVJ9"/>
<accession>A0AAI8VVJ9</accession>
<dbReference type="EMBL" id="CAUWAG010000018">
    <property type="protein sequence ID" value="CAJ2511459.1"/>
    <property type="molecule type" value="Genomic_DNA"/>
</dbReference>